<comment type="caution">
    <text evidence="2">The sequence shown here is derived from an EMBL/GenBank/DDBJ whole genome shotgun (WGS) entry which is preliminary data.</text>
</comment>
<evidence type="ECO:0000313" key="3">
    <source>
        <dbReference type="Proteomes" id="UP001165584"/>
    </source>
</evidence>
<proteinExistence type="predicted"/>
<feature type="region of interest" description="Disordered" evidence="1">
    <location>
        <begin position="16"/>
        <end position="68"/>
    </location>
</feature>
<evidence type="ECO:0000313" key="2">
    <source>
        <dbReference type="EMBL" id="MCS5718023.1"/>
    </source>
</evidence>
<dbReference type="Proteomes" id="UP001165584">
    <property type="component" value="Unassembled WGS sequence"/>
</dbReference>
<dbReference type="EMBL" id="JANLCM010000001">
    <property type="protein sequence ID" value="MCS5718023.1"/>
    <property type="molecule type" value="Genomic_DNA"/>
</dbReference>
<keyword evidence="3" id="KW-1185">Reference proteome</keyword>
<dbReference type="RefSeq" id="WP_259506694.1">
    <property type="nucleotide sequence ID" value="NZ_JANLCM010000001.1"/>
</dbReference>
<organism evidence="2 3">
    <name type="scientific">Herbiconiux aconitum</name>
    <dbReference type="NCBI Taxonomy" id="2970913"/>
    <lineage>
        <taxon>Bacteria</taxon>
        <taxon>Bacillati</taxon>
        <taxon>Actinomycetota</taxon>
        <taxon>Actinomycetes</taxon>
        <taxon>Micrococcales</taxon>
        <taxon>Microbacteriaceae</taxon>
        <taxon>Herbiconiux</taxon>
    </lineage>
</organism>
<gene>
    <name evidence="2" type="ORF">N1027_07715</name>
</gene>
<reference evidence="2" key="1">
    <citation type="submission" date="2022-08" db="EMBL/GenBank/DDBJ databases">
        <authorList>
            <person name="Deng Y."/>
            <person name="Han X.-F."/>
            <person name="Zhang Y.-Q."/>
        </authorList>
    </citation>
    <scope>NUCLEOTIDE SEQUENCE</scope>
    <source>
        <strain evidence="2">CPCC 205763</strain>
    </source>
</reference>
<evidence type="ECO:0000256" key="1">
    <source>
        <dbReference type="SAM" id="MobiDB-lite"/>
    </source>
</evidence>
<sequence length="289" mass="28901">MSNISRLLGLAQKALDKAVSASDGPRSQAQPQSQPQSQPQPTRPVPAAQAASTPPAARAARAAASDPADRAAIARYDYLLQTADPHQIEQVHREAFERLTPAQRAQIDERMRAELPGHEHPRSSRPDDLARAATRTEMGRPGMLRGLLARAGGRGTSGSRTGAGGAMGGAVAGAGLAAGGMLAAVAGGAVVSSVAGPLLEQATSLGVDFDALAGAVDVEALTGGVEGLAGGVEGLTGGVEGLTGGVDEVAAGAGETVSGLGDQVSGLGDQVRELASGFEIPGLGDLFRR</sequence>
<evidence type="ECO:0008006" key="4">
    <source>
        <dbReference type="Google" id="ProtNLM"/>
    </source>
</evidence>
<feature type="compositionally biased region" description="Low complexity" evidence="1">
    <location>
        <begin position="25"/>
        <end position="68"/>
    </location>
</feature>
<accession>A0ABT2GPA7</accession>
<protein>
    <recommendedName>
        <fullName evidence="4">Cation-transporting ATPase</fullName>
    </recommendedName>
</protein>
<name>A0ABT2GPA7_9MICO</name>